<feature type="domain" description="Autotransporter" evidence="8">
    <location>
        <begin position="384"/>
        <end position="668"/>
    </location>
</feature>
<sequence length="668" mass="70713">MPGRLTLHPLALHSRALRPLCLALFASVAIQALPAQAAEYGDFAYDTLRTLTIDHAGRHSGTEAFEDAADWMSSRFTLGGTTLTRQPFTTRRGLASQNVIGTVGNTDQGFILVGAHFDSAPQRPGYTGPALQGVDDNGSGAAVLTEIAAHLAGLPVETGLVFNAFGAEETGLEGSAFYRQELEAAGEIDRLKGMINIDSLITGDFMYAHAGTNYLADPALKSYWTRIHAIADELGIDLRSNPGLNPHYPVDTGCCSDAGNYEDLNIPVLWLEATNWEIGDLDGYTQTTNPGIPGGASWHDPAIDNWDVLEAAFGPDHIPGRLEDWSRLLTRLLVELTNADLAASAQSGAGFSLAMTDQLARDHQAFQAAVDRAVLALFTRKPGLGETSVDVFVEGLARPGGFDGAATADHETAGRIGFRADHRLSDLVTLGADLHLSRGRDDLSSGSDLDRTGVAFGLGVLVNDGAPGWLAASVSAGYARVDGTRAFTMTSGLGATILDQRFDAQTNARSFGARIEGGWDLALGGIATGPVVGLDYTRYELDGFTESGPARTALTYPDQSYNSAEGELGWRVRGSIAIGETTTLAPYARAGWVHEFADGRPDAIRLTAGDGSSRQVALAEADDDFGRATLGARIFFGETVSTYAEVETRFGHDDGAQTAVTAGLGLRF</sequence>
<dbReference type="SUPFAM" id="SSF103515">
    <property type="entry name" value="Autotransporter"/>
    <property type="match status" value="1"/>
</dbReference>
<feature type="chain" id="PRO_5003680374" evidence="7">
    <location>
        <begin position="38"/>
        <end position="668"/>
    </location>
</feature>
<dbReference type="Gene3D" id="3.40.630.10">
    <property type="entry name" value="Zn peptidases"/>
    <property type="match status" value="1"/>
</dbReference>
<keyword evidence="2" id="KW-0645">Protease</keyword>
<evidence type="ECO:0000256" key="3">
    <source>
        <dbReference type="ARBA" id="ARBA00022723"/>
    </source>
</evidence>
<dbReference type="InterPro" id="IPR045175">
    <property type="entry name" value="M28_fam"/>
</dbReference>
<reference evidence="9 10" key="1">
    <citation type="journal article" date="2012" name="J. Am. Chem. Soc.">
        <title>Bacterial biosynthesis and maturation of the didemnin anti-cancer agents.</title>
        <authorList>
            <person name="Xu Y."/>
            <person name="Kersten R.D."/>
            <person name="Nam S.J."/>
            <person name="Lu L."/>
            <person name="Al-Suwailem A.M."/>
            <person name="Zheng H."/>
            <person name="Fenical W."/>
            <person name="Dorrestein P.C."/>
            <person name="Moore B.S."/>
            <person name="Qian P.Y."/>
        </authorList>
    </citation>
    <scope>NUCLEOTIDE SEQUENCE [LARGE SCALE GENOMIC DNA]</scope>
    <source>
        <strain evidence="9 10">KA081020-065</strain>
    </source>
</reference>
<evidence type="ECO:0000256" key="1">
    <source>
        <dbReference type="ARBA" id="ARBA00022438"/>
    </source>
</evidence>
<dbReference type="GO" id="GO:0004177">
    <property type="term" value="F:aminopeptidase activity"/>
    <property type="evidence" value="ECO:0007669"/>
    <property type="project" value="UniProtKB-KW"/>
</dbReference>
<keyword evidence="4 7" id="KW-0732">Signal</keyword>
<evidence type="ECO:0000256" key="2">
    <source>
        <dbReference type="ARBA" id="ARBA00022670"/>
    </source>
</evidence>
<evidence type="ECO:0000313" key="9">
    <source>
        <dbReference type="EMBL" id="AFK56710.1"/>
    </source>
</evidence>
<dbReference type="RefSeq" id="WP_014747699.1">
    <property type="nucleotide sequence ID" value="NC_017958.1"/>
</dbReference>
<dbReference type="GO" id="GO:0008235">
    <property type="term" value="F:metalloexopeptidase activity"/>
    <property type="evidence" value="ECO:0007669"/>
    <property type="project" value="InterPro"/>
</dbReference>
<dbReference type="Pfam" id="PF04389">
    <property type="entry name" value="Peptidase_M28"/>
    <property type="match status" value="1"/>
</dbReference>
<dbReference type="PANTHER" id="PTHR12147:SF56">
    <property type="entry name" value="AMINOPEPTIDASE YDR415C-RELATED"/>
    <property type="match status" value="1"/>
</dbReference>
<evidence type="ECO:0000256" key="4">
    <source>
        <dbReference type="ARBA" id="ARBA00022729"/>
    </source>
</evidence>
<keyword evidence="3" id="KW-0479">Metal-binding</keyword>
<geneLocation type="plasmid" evidence="9 10">
    <name>pTM3</name>
</geneLocation>
<dbReference type="SMART" id="SM00869">
    <property type="entry name" value="Autotransporter"/>
    <property type="match status" value="1"/>
</dbReference>
<dbReference type="InterPro" id="IPR005546">
    <property type="entry name" value="Autotransporte_beta"/>
</dbReference>
<keyword evidence="9" id="KW-0614">Plasmid</keyword>
<dbReference type="PROSITE" id="PS51208">
    <property type="entry name" value="AUTOTRANSPORTER"/>
    <property type="match status" value="1"/>
</dbReference>
<evidence type="ECO:0000256" key="7">
    <source>
        <dbReference type="SAM" id="SignalP"/>
    </source>
</evidence>
<keyword evidence="1" id="KW-0031">Aminopeptidase</keyword>
<protein>
    <submittedName>
        <fullName evidence="9">Alkaline phosphatase isozyme conversion protein</fullName>
    </submittedName>
</protein>
<dbReference type="PATRIC" id="fig|1110502.3.peg.4962"/>
<dbReference type="Pfam" id="PF03797">
    <property type="entry name" value="Autotransporter"/>
    <property type="match status" value="1"/>
</dbReference>
<evidence type="ECO:0000259" key="8">
    <source>
        <dbReference type="PROSITE" id="PS51208"/>
    </source>
</evidence>
<dbReference type="HOGENOM" id="CLU_027415_0_0_5"/>
<organism evidence="9 10">
    <name type="scientific">Tistrella mobilis (strain KA081020-065)</name>
    <dbReference type="NCBI Taxonomy" id="1110502"/>
    <lineage>
        <taxon>Bacteria</taxon>
        <taxon>Pseudomonadati</taxon>
        <taxon>Pseudomonadota</taxon>
        <taxon>Alphaproteobacteria</taxon>
        <taxon>Geminicoccales</taxon>
        <taxon>Geminicoccaceae</taxon>
        <taxon>Tistrella</taxon>
    </lineage>
</organism>
<dbReference type="Gene3D" id="2.40.128.130">
    <property type="entry name" value="Autotransporter beta-domain"/>
    <property type="match status" value="1"/>
</dbReference>
<accession>I3TVC2</accession>
<dbReference type="InterPro" id="IPR006315">
    <property type="entry name" value="OM_autotransptr_brl_dom"/>
</dbReference>
<gene>
    <name evidence="9" type="ordered locus">TMO_c0100</name>
</gene>
<dbReference type="AlphaFoldDB" id="I3TVC2"/>
<dbReference type="EMBL" id="CP003239">
    <property type="protein sequence ID" value="AFK56710.1"/>
    <property type="molecule type" value="Genomic_DNA"/>
</dbReference>
<dbReference type="SUPFAM" id="SSF53187">
    <property type="entry name" value="Zn-dependent exopeptidases"/>
    <property type="match status" value="1"/>
</dbReference>
<dbReference type="NCBIfam" id="TIGR01414">
    <property type="entry name" value="autotrans_barl"/>
    <property type="match status" value="1"/>
</dbReference>
<evidence type="ECO:0000256" key="5">
    <source>
        <dbReference type="ARBA" id="ARBA00022801"/>
    </source>
</evidence>
<dbReference type="GO" id="GO:0019867">
    <property type="term" value="C:outer membrane"/>
    <property type="evidence" value="ECO:0007669"/>
    <property type="project" value="InterPro"/>
</dbReference>
<evidence type="ECO:0000313" key="10">
    <source>
        <dbReference type="Proteomes" id="UP000005258"/>
    </source>
</evidence>
<proteinExistence type="predicted"/>
<dbReference type="Proteomes" id="UP000005258">
    <property type="component" value="Plasmid pTM3"/>
</dbReference>
<evidence type="ECO:0000256" key="6">
    <source>
        <dbReference type="ARBA" id="ARBA00022833"/>
    </source>
</evidence>
<keyword evidence="6" id="KW-0862">Zinc</keyword>
<dbReference type="GO" id="GO:0046872">
    <property type="term" value="F:metal ion binding"/>
    <property type="evidence" value="ECO:0007669"/>
    <property type="project" value="UniProtKB-KW"/>
</dbReference>
<dbReference type="GO" id="GO:0006508">
    <property type="term" value="P:proteolysis"/>
    <property type="evidence" value="ECO:0007669"/>
    <property type="project" value="UniProtKB-KW"/>
</dbReference>
<dbReference type="InterPro" id="IPR007484">
    <property type="entry name" value="Peptidase_M28"/>
</dbReference>
<keyword evidence="10" id="KW-1185">Reference proteome</keyword>
<dbReference type="MEROPS" id="M28.021"/>
<name>I3TVC2_TISMK</name>
<keyword evidence="5" id="KW-0378">Hydrolase</keyword>
<dbReference type="PANTHER" id="PTHR12147">
    <property type="entry name" value="METALLOPEPTIDASE M28 FAMILY MEMBER"/>
    <property type="match status" value="1"/>
</dbReference>
<feature type="signal peptide" evidence="7">
    <location>
        <begin position="1"/>
        <end position="37"/>
    </location>
</feature>
<dbReference type="InterPro" id="IPR036709">
    <property type="entry name" value="Autotransporte_beta_dom_sf"/>
</dbReference>
<dbReference type="KEGG" id="tmo:TMO_c0100"/>